<gene>
    <name evidence="3" type="ORF">DW658_01700</name>
    <name evidence="2" type="ORF">DWY33_07820</name>
    <name evidence="1" type="ORF">DXC93_13470</name>
</gene>
<sequence>MHELVLLLTDYAGNIPSMYRILLTMREFSAYGFTDRSVFCSIARNIPMSLFKQEGMKLTLKNTEHLIYQITRAPYVRWK</sequence>
<dbReference type="Proteomes" id="UP000283652">
    <property type="component" value="Unassembled WGS sequence"/>
</dbReference>
<name>A0A3E4PJW8_9FIRM</name>
<dbReference type="EMBL" id="QRUK01000011">
    <property type="protein sequence ID" value="RGR58972.1"/>
    <property type="molecule type" value="Genomic_DNA"/>
</dbReference>
<comment type="caution">
    <text evidence="1">The sequence shown here is derived from an EMBL/GenBank/DDBJ whole genome shotgun (WGS) entry which is preliminary data.</text>
</comment>
<accession>A0A3E4PJW8</accession>
<organism evidence="1 4">
    <name type="scientific">Dorea formicigenerans</name>
    <dbReference type="NCBI Taxonomy" id="39486"/>
    <lineage>
        <taxon>Bacteria</taxon>
        <taxon>Bacillati</taxon>
        <taxon>Bacillota</taxon>
        <taxon>Clostridia</taxon>
        <taxon>Lachnospirales</taxon>
        <taxon>Lachnospiraceae</taxon>
        <taxon>Dorea</taxon>
    </lineage>
</organism>
<dbReference type="EMBL" id="QRHN01000001">
    <property type="protein sequence ID" value="RHF80989.1"/>
    <property type="molecule type" value="Genomic_DNA"/>
</dbReference>
<dbReference type="Proteomes" id="UP000285666">
    <property type="component" value="Unassembled WGS sequence"/>
</dbReference>
<evidence type="ECO:0000313" key="2">
    <source>
        <dbReference type="EMBL" id="RGR58972.1"/>
    </source>
</evidence>
<evidence type="ECO:0000313" key="4">
    <source>
        <dbReference type="Proteomes" id="UP000261324"/>
    </source>
</evidence>
<reference evidence="4 5" key="1">
    <citation type="submission" date="2018-08" db="EMBL/GenBank/DDBJ databases">
        <title>A genome reference for cultivated species of the human gut microbiota.</title>
        <authorList>
            <person name="Zou Y."/>
            <person name="Xue W."/>
            <person name="Luo G."/>
        </authorList>
    </citation>
    <scope>NUCLEOTIDE SEQUENCE [LARGE SCALE GENOMIC DNA]</scope>
    <source>
        <strain evidence="2 5">AF25-11</strain>
        <strain evidence="3 6">AM23-7AC</strain>
        <strain evidence="1 4">TF09-3</strain>
    </source>
</reference>
<proteinExistence type="predicted"/>
<evidence type="ECO:0000313" key="1">
    <source>
        <dbReference type="EMBL" id="RGK80259.1"/>
    </source>
</evidence>
<evidence type="ECO:0000313" key="5">
    <source>
        <dbReference type="Proteomes" id="UP000283652"/>
    </source>
</evidence>
<evidence type="ECO:0000313" key="6">
    <source>
        <dbReference type="Proteomes" id="UP000285666"/>
    </source>
</evidence>
<dbReference type="Proteomes" id="UP000261324">
    <property type="component" value="Unassembled WGS sequence"/>
</dbReference>
<dbReference type="AlphaFoldDB" id="A0A3E4PJW8"/>
<protein>
    <submittedName>
        <fullName evidence="1">Uncharacterized protein</fullName>
    </submittedName>
</protein>
<evidence type="ECO:0000313" key="3">
    <source>
        <dbReference type="EMBL" id="RHF80989.1"/>
    </source>
</evidence>
<dbReference type="EMBL" id="QSRA01000021">
    <property type="protein sequence ID" value="RGK80259.1"/>
    <property type="molecule type" value="Genomic_DNA"/>
</dbReference>